<proteinExistence type="predicted"/>
<comment type="caution">
    <text evidence="1">The sequence shown here is derived from an EMBL/GenBank/DDBJ whole genome shotgun (WGS) entry which is preliminary data.</text>
</comment>
<accession>A0ACC1H729</accession>
<evidence type="ECO:0000313" key="1">
    <source>
        <dbReference type="EMBL" id="KAJ1670266.1"/>
    </source>
</evidence>
<sequence length="131" mass="14467">MLQRPMPGIQETAMSLMARYQPDANSAFVLQSQGTNVLNASYWQKINEKCEAGTELQVINLPSQGRREAVCTVAAKYEFTAATMRTMVDNMGKISMLLEEKVAPGFSFLISGEMDHLKGENKFGVGIQLES</sequence>
<gene>
    <name evidence="1" type="primary">TOM40_2</name>
    <name evidence="1" type="ORF">EV182_008319</name>
</gene>
<keyword evidence="2" id="KW-1185">Reference proteome</keyword>
<reference evidence="1" key="1">
    <citation type="submission" date="2022-06" db="EMBL/GenBank/DDBJ databases">
        <title>Phylogenomic reconstructions and comparative analyses of Kickxellomycotina fungi.</title>
        <authorList>
            <person name="Reynolds N.K."/>
            <person name="Stajich J.E."/>
            <person name="Barry K."/>
            <person name="Grigoriev I.V."/>
            <person name="Crous P."/>
            <person name="Smith M.E."/>
        </authorList>
    </citation>
    <scope>NUCLEOTIDE SEQUENCE</scope>
    <source>
        <strain evidence="1">RSA 2271</strain>
    </source>
</reference>
<name>A0ACC1H729_9FUNG</name>
<dbReference type="EMBL" id="JAMZIH010009363">
    <property type="protein sequence ID" value="KAJ1670266.1"/>
    <property type="molecule type" value="Genomic_DNA"/>
</dbReference>
<dbReference type="Proteomes" id="UP001145114">
    <property type="component" value="Unassembled WGS sequence"/>
</dbReference>
<organism evidence="1 2">
    <name type="scientific">Spiromyces aspiralis</name>
    <dbReference type="NCBI Taxonomy" id="68401"/>
    <lineage>
        <taxon>Eukaryota</taxon>
        <taxon>Fungi</taxon>
        <taxon>Fungi incertae sedis</taxon>
        <taxon>Zoopagomycota</taxon>
        <taxon>Kickxellomycotina</taxon>
        <taxon>Kickxellomycetes</taxon>
        <taxon>Kickxellales</taxon>
        <taxon>Kickxellaceae</taxon>
        <taxon>Spiromyces</taxon>
    </lineage>
</organism>
<protein>
    <submittedName>
        <fullName evidence="1">Translocase of outer mitochondrial membrane</fullName>
    </submittedName>
</protein>
<evidence type="ECO:0000313" key="2">
    <source>
        <dbReference type="Proteomes" id="UP001145114"/>
    </source>
</evidence>